<evidence type="ECO:0000259" key="1">
    <source>
        <dbReference type="Pfam" id="PF13018"/>
    </source>
</evidence>
<organism evidence="2 3">
    <name type="scientific">Laribacter hongkongensis</name>
    <dbReference type="NCBI Taxonomy" id="168471"/>
    <lineage>
        <taxon>Bacteria</taxon>
        <taxon>Pseudomonadati</taxon>
        <taxon>Pseudomonadota</taxon>
        <taxon>Betaproteobacteria</taxon>
        <taxon>Neisseriales</taxon>
        <taxon>Aquaspirillaceae</taxon>
        <taxon>Laribacter</taxon>
    </lineage>
</organism>
<comment type="caution">
    <text evidence="2">The sequence shown here is derived from an EMBL/GenBank/DDBJ whole genome shotgun (WGS) entry which is preliminary data.</text>
</comment>
<evidence type="ECO:0000313" key="3">
    <source>
        <dbReference type="Proteomes" id="UP001200247"/>
    </source>
</evidence>
<gene>
    <name evidence="2" type="ORF">LH440_14925</name>
</gene>
<name>A0ABD4STV3_9NEIS</name>
<dbReference type="AlphaFoldDB" id="A0ABD4STV3"/>
<dbReference type="RefSeq" id="WP_239894542.1">
    <property type="nucleotide sequence ID" value="NZ_JAJAXM010000040.1"/>
</dbReference>
<protein>
    <submittedName>
        <fullName evidence="2">ESPR domain-containing protein</fullName>
    </submittedName>
</protein>
<accession>A0ABD4STV3</accession>
<proteinExistence type="predicted"/>
<reference evidence="2 3" key="1">
    <citation type="submission" date="2021-10" db="EMBL/GenBank/DDBJ databases">
        <title>Whole-genome sequencing analysis of Laribacter hongkongensis: virulence gene profiles, carbohydrate-active enzyme prediction, and antimicrobial resistance characterization.</title>
        <authorList>
            <person name="Yuan P."/>
            <person name="Zhan Y."/>
            <person name="Chen D."/>
        </authorList>
    </citation>
    <scope>NUCLEOTIDE SEQUENCE [LARGE SCALE GENOMIC DNA]</scope>
    <source>
        <strain evidence="2 3">W67</strain>
    </source>
</reference>
<evidence type="ECO:0000313" key="2">
    <source>
        <dbReference type="EMBL" id="MCG9027170.1"/>
    </source>
</evidence>
<dbReference type="Pfam" id="PF13018">
    <property type="entry name" value="ESPR"/>
    <property type="match status" value="1"/>
</dbReference>
<dbReference type="InterPro" id="IPR024973">
    <property type="entry name" value="ESPR"/>
</dbReference>
<dbReference type="EMBL" id="JAJAXM010000040">
    <property type="protein sequence ID" value="MCG9027170.1"/>
    <property type="molecule type" value="Genomic_DNA"/>
</dbReference>
<sequence>MRRSSLNHVFRVVWNATIGCWVAVSELTKAKGKASRAKSVSGVSAGLLFLSSSMAYATAPVAIDLDTYFNGQGITVLSGGGGTGCMIGVGIAGCNAAPKTDKVTYTDFHTQGGDGSGGGAGLGGVFFVNAGAALNLSNVQFTGNVVEGGNGGGTPDVRLQSANIALVQRQANVVAFSAFNVVPVIGGDGKSISTIDIGSNTTPLKVGQQVSLDGTTGTARISAINGSIVTLDSALTLGNTSVKTLTGSMSVSASSSTSVITG</sequence>
<dbReference type="Proteomes" id="UP001200247">
    <property type="component" value="Unassembled WGS sequence"/>
</dbReference>
<feature type="domain" description="ESPR" evidence="1">
    <location>
        <begin position="7"/>
        <end position="53"/>
    </location>
</feature>